<comment type="caution">
    <text evidence="1">The sequence shown here is derived from an EMBL/GenBank/DDBJ whole genome shotgun (WGS) entry which is preliminary data.</text>
</comment>
<evidence type="ECO:0000313" key="1">
    <source>
        <dbReference type="EMBL" id="PON60862.1"/>
    </source>
</evidence>
<gene>
    <name evidence="1" type="ORF">PanWU01x14_149910</name>
</gene>
<dbReference type="EMBL" id="JXTB01000126">
    <property type="protein sequence ID" value="PON60862.1"/>
    <property type="molecule type" value="Genomic_DNA"/>
</dbReference>
<evidence type="ECO:0000313" key="2">
    <source>
        <dbReference type="Proteomes" id="UP000237105"/>
    </source>
</evidence>
<dbReference type="Proteomes" id="UP000237105">
    <property type="component" value="Unassembled WGS sequence"/>
</dbReference>
<reference evidence="2" key="1">
    <citation type="submission" date="2016-06" db="EMBL/GenBank/DDBJ databases">
        <title>Parallel loss of symbiosis genes in relatives of nitrogen-fixing non-legume Parasponia.</title>
        <authorList>
            <person name="Van Velzen R."/>
            <person name="Holmer R."/>
            <person name="Bu F."/>
            <person name="Rutten L."/>
            <person name="Van Zeijl A."/>
            <person name="Liu W."/>
            <person name="Santuari L."/>
            <person name="Cao Q."/>
            <person name="Sharma T."/>
            <person name="Shen D."/>
            <person name="Roswanjaya Y."/>
            <person name="Wardhani T."/>
            <person name="Kalhor M.S."/>
            <person name="Jansen J."/>
            <person name="Van den Hoogen J."/>
            <person name="Gungor B."/>
            <person name="Hartog M."/>
            <person name="Hontelez J."/>
            <person name="Verver J."/>
            <person name="Yang W.-C."/>
            <person name="Schijlen E."/>
            <person name="Repin R."/>
            <person name="Schilthuizen M."/>
            <person name="Schranz E."/>
            <person name="Heidstra R."/>
            <person name="Miyata K."/>
            <person name="Fedorova E."/>
            <person name="Kohlen W."/>
            <person name="Bisseling T."/>
            <person name="Smit S."/>
            <person name="Geurts R."/>
        </authorList>
    </citation>
    <scope>NUCLEOTIDE SEQUENCE [LARGE SCALE GENOMIC DNA]</scope>
    <source>
        <strain evidence="2">cv. WU1-14</strain>
    </source>
</reference>
<proteinExistence type="predicted"/>
<keyword evidence="2" id="KW-1185">Reference proteome</keyword>
<dbReference type="AlphaFoldDB" id="A0A2P5CIH2"/>
<organism evidence="1 2">
    <name type="scientific">Parasponia andersonii</name>
    <name type="common">Sponia andersonii</name>
    <dbReference type="NCBI Taxonomy" id="3476"/>
    <lineage>
        <taxon>Eukaryota</taxon>
        <taxon>Viridiplantae</taxon>
        <taxon>Streptophyta</taxon>
        <taxon>Embryophyta</taxon>
        <taxon>Tracheophyta</taxon>
        <taxon>Spermatophyta</taxon>
        <taxon>Magnoliopsida</taxon>
        <taxon>eudicotyledons</taxon>
        <taxon>Gunneridae</taxon>
        <taxon>Pentapetalae</taxon>
        <taxon>rosids</taxon>
        <taxon>fabids</taxon>
        <taxon>Rosales</taxon>
        <taxon>Cannabaceae</taxon>
        <taxon>Parasponia</taxon>
    </lineage>
</organism>
<name>A0A2P5CIH2_PARAD</name>
<protein>
    <submittedName>
        <fullName evidence="1">Uncharacterized protein</fullName>
    </submittedName>
</protein>
<accession>A0A2P5CIH2</accession>
<sequence length="66" mass="7697">MRGSKAKLNFPHLIRSRLLLRRMAPHLSRRAGAMLAPRLKPSQKLAFRLRCLKWTHHRQCLVTTIG</sequence>